<reference evidence="2" key="2">
    <citation type="submission" date="2025-09" db="UniProtKB">
        <authorList>
            <consortium name="Ensembl"/>
        </authorList>
    </citation>
    <scope>IDENTIFICATION</scope>
</reference>
<dbReference type="GeneTree" id="ENSGT01120000273705"/>
<organism evidence="2 3">
    <name type="scientific">Seriola dumerili</name>
    <name type="common">Greater amberjack</name>
    <name type="synonym">Caranx dumerili</name>
    <dbReference type="NCBI Taxonomy" id="41447"/>
    <lineage>
        <taxon>Eukaryota</taxon>
        <taxon>Metazoa</taxon>
        <taxon>Chordata</taxon>
        <taxon>Craniata</taxon>
        <taxon>Vertebrata</taxon>
        <taxon>Euteleostomi</taxon>
        <taxon>Actinopterygii</taxon>
        <taxon>Neopterygii</taxon>
        <taxon>Teleostei</taxon>
        <taxon>Neoteleostei</taxon>
        <taxon>Acanthomorphata</taxon>
        <taxon>Carangaria</taxon>
        <taxon>Carangiformes</taxon>
        <taxon>Carangidae</taxon>
        <taxon>Seriola</taxon>
    </lineage>
</organism>
<protein>
    <submittedName>
        <fullName evidence="2">Uncharacterized protein</fullName>
    </submittedName>
</protein>
<reference evidence="2" key="1">
    <citation type="submission" date="2025-08" db="UniProtKB">
        <authorList>
            <consortium name="Ensembl"/>
        </authorList>
    </citation>
    <scope>IDENTIFICATION</scope>
</reference>
<evidence type="ECO:0000313" key="2">
    <source>
        <dbReference type="Ensembl" id="ENSSDUP00000017775.1"/>
    </source>
</evidence>
<dbReference type="Proteomes" id="UP000261420">
    <property type="component" value="Unplaced"/>
</dbReference>
<dbReference type="Ensembl" id="ENSSDUT00000018099.1">
    <property type="protein sequence ID" value="ENSSDUP00000017775.1"/>
    <property type="gene ID" value="ENSSDUG00000012981.1"/>
</dbReference>
<dbReference type="Pfam" id="PF14983">
    <property type="entry name" value="SPMIP10-like"/>
    <property type="match status" value="1"/>
</dbReference>
<proteinExistence type="predicted"/>
<accession>A0A3B4UJ80</accession>
<evidence type="ECO:0000256" key="1">
    <source>
        <dbReference type="SAM" id="MobiDB-lite"/>
    </source>
</evidence>
<keyword evidence="3" id="KW-1185">Reference proteome</keyword>
<feature type="region of interest" description="Disordered" evidence="1">
    <location>
        <begin position="110"/>
        <end position="133"/>
    </location>
</feature>
<dbReference type="OMA" id="MPWRRDM"/>
<dbReference type="STRING" id="41447.ENSSDUP00000017775"/>
<sequence length="133" mass="15466">EANRKTICPIWTQTLFHSKSETNRLLIFPPRRSCSHIPTFSARHPMIPRLYVMSWKQDMKNQRLLMKVDTREGNKRTTCLCEYILYLNVDLNHWKSRLCHSQDANHCSSSSSSSSPPLIQTGLTAHHSSHFSR</sequence>
<name>A0A3B4UJ80_SERDU</name>
<evidence type="ECO:0000313" key="3">
    <source>
        <dbReference type="Proteomes" id="UP000261420"/>
    </source>
</evidence>
<dbReference type="InterPro" id="IPR027965">
    <property type="entry name" value="SPMIP10"/>
</dbReference>
<dbReference type="PANTHER" id="PTHR35247:SF1">
    <property type="entry name" value="TESTIS-EXPRESSED PROTEIN 43"/>
    <property type="match status" value="1"/>
</dbReference>
<dbReference type="AlphaFoldDB" id="A0A3B4UJ80"/>
<dbReference type="PANTHER" id="PTHR35247">
    <property type="entry name" value="TESTIS-EXPRESSED PROTEIN 43"/>
    <property type="match status" value="1"/>
</dbReference>